<dbReference type="AlphaFoldDB" id="A0A8H4A6P2"/>
<keyword evidence="3" id="KW-1185">Reference proteome</keyword>
<evidence type="ECO:0000313" key="3">
    <source>
        <dbReference type="Proteomes" id="UP000439903"/>
    </source>
</evidence>
<proteinExistence type="predicted"/>
<protein>
    <submittedName>
        <fullName evidence="2">SPRY-domain-containing protein</fullName>
    </submittedName>
</protein>
<name>A0A8H4A6P2_GIGMA</name>
<evidence type="ECO:0000313" key="2">
    <source>
        <dbReference type="EMBL" id="KAF0429613.1"/>
    </source>
</evidence>
<dbReference type="InterPro" id="IPR050618">
    <property type="entry name" value="Ubq-SigPath_Reg"/>
</dbReference>
<dbReference type="OrthoDB" id="25503at2759"/>
<dbReference type="Pfam" id="PF00622">
    <property type="entry name" value="SPRY"/>
    <property type="match status" value="1"/>
</dbReference>
<feature type="domain" description="SPRY" evidence="1">
    <location>
        <begin position="11"/>
        <end position="67"/>
    </location>
</feature>
<dbReference type="Proteomes" id="UP000439903">
    <property type="component" value="Unassembled WGS sequence"/>
</dbReference>
<dbReference type="InterPro" id="IPR043136">
    <property type="entry name" value="B30.2/SPRY_sf"/>
</dbReference>
<accession>A0A8H4A6P2</accession>
<dbReference type="EMBL" id="WTPW01001539">
    <property type="protein sequence ID" value="KAF0429613.1"/>
    <property type="molecule type" value="Genomic_DNA"/>
</dbReference>
<sequence length="74" mass="8334">MLKIIKKNWCSKDSCGYYSDDGNFFICSDIDEPYGTGFETKDTIGCLLNFRNNTVLSTKNGMNLAITGYDIEDD</sequence>
<dbReference type="PANTHER" id="PTHR12864">
    <property type="entry name" value="RAN BINDING PROTEIN 9-RELATED"/>
    <property type="match status" value="1"/>
</dbReference>
<comment type="caution">
    <text evidence="2">The sequence shown here is derived from an EMBL/GenBank/DDBJ whole genome shotgun (WGS) entry which is preliminary data.</text>
</comment>
<organism evidence="2 3">
    <name type="scientific">Gigaspora margarita</name>
    <dbReference type="NCBI Taxonomy" id="4874"/>
    <lineage>
        <taxon>Eukaryota</taxon>
        <taxon>Fungi</taxon>
        <taxon>Fungi incertae sedis</taxon>
        <taxon>Mucoromycota</taxon>
        <taxon>Glomeromycotina</taxon>
        <taxon>Glomeromycetes</taxon>
        <taxon>Diversisporales</taxon>
        <taxon>Gigasporaceae</taxon>
        <taxon>Gigaspora</taxon>
    </lineage>
</organism>
<evidence type="ECO:0000259" key="1">
    <source>
        <dbReference type="Pfam" id="PF00622"/>
    </source>
</evidence>
<dbReference type="SUPFAM" id="SSF49899">
    <property type="entry name" value="Concanavalin A-like lectins/glucanases"/>
    <property type="match status" value="1"/>
</dbReference>
<gene>
    <name evidence="2" type="ORF">F8M41_005666</name>
</gene>
<dbReference type="Gene3D" id="2.60.120.920">
    <property type="match status" value="1"/>
</dbReference>
<dbReference type="InterPro" id="IPR003877">
    <property type="entry name" value="SPRY_dom"/>
</dbReference>
<dbReference type="InterPro" id="IPR013320">
    <property type="entry name" value="ConA-like_dom_sf"/>
</dbReference>
<reference evidence="2 3" key="1">
    <citation type="journal article" date="2019" name="Environ. Microbiol.">
        <title>At the nexus of three kingdoms: the genome of the mycorrhizal fungus Gigaspora margarita provides insights into plant, endobacterial and fungal interactions.</title>
        <authorList>
            <person name="Venice F."/>
            <person name="Ghignone S."/>
            <person name="Salvioli di Fossalunga A."/>
            <person name="Amselem J."/>
            <person name="Novero M."/>
            <person name="Xianan X."/>
            <person name="Sedzielewska Toro K."/>
            <person name="Morin E."/>
            <person name="Lipzen A."/>
            <person name="Grigoriev I.V."/>
            <person name="Henrissat B."/>
            <person name="Martin F.M."/>
            <person name="Bonfante P."/>
        </authorList>
    </citation>
    <scope>NUCLEOTIDE SEQUENCE [LARGE SCALE GENOMIC DNA]</scope>
    <source>
        <strain evidence="2 3">BEG34</strain>
    </source>
</reference>